<gene>
    <name evidence="15" type="ORF">TTHERM_00847000</name>
</gene>
<evidence type="ECO:0000259" key="13">
    <source>
        <dbReference type="PROSITE" id="PS50235"/>
    </source>
</evidence>
<dbReference type="RefSeq" id="XP_001009291.2">
    <property type="nucleotide sequence ID" value="XM_001009291.2"/>
</dbReference>
<evidence type="ECO:0000256" key="11">
    <source>
        <dbReference type="RuleBase" id="RU366025"/>
    </source>
</evidence>
<keyword evidence="6 11" id="KW-0833">Ubl conjugation pathway</keyword>
<dbReference type="Proteomes" id="UP000009168">
    <property type="component" value="Unassembled WGS sequence"/>
</dbReference>
<keyword evidence="3 11" id="KW-0645">Protease</keyword>
<dbReference type="Gene3D" id="3.30.40.10">
    <property type="entry name" value="Zinc/RING finger domain, C3HC4 (zinc finger)"/>
    <property type="match status" value="1"/>
</dbReference>
<dbReference type="PANTHER" id="PTHR24006:SF888">
    <property type="entry name" value="UBIQUITIN CARBOXYL-TERMINAL HYDROLASE 30"/>
    <property type="match status" value="1"/>
</dbReference>
<dbReference type="Gene3D" id="3.90.70.10">
    <property type="entry name" value="Cysteine proteinases"/>
    <property type="match status" value="2"/>
</dbReference>
<name>Q22UT0_TETTS</name>
<dbReference type="InterPro" id="IPR013083">
    <property type="entry name" value="Znf_RING/FYVE/PHD"/>
</dbReference>
<dbReference type="eggNOG" id="KOG1865">
    <property type="taxonomic scope" value="Eukaryota"/>
</dbReference>
<dbReference type="PANTHER" id="PTHR24006">
    <property type="entry name" value="UBIQUITIN CARBOXYL-TERMINAL HYDROLASE"/>
    <property type="match status" value="1"/>
</dbReference>
<keyword evidence="4" id="KW-0479">Metal-binding</keyword>
<dbReference type="GeneID" id="7840325"/>
<evidence type="ECO:0000256" key="12">
    <source>
        <dbReference type="SAM" id="MobiDB-lite"/>
    </source>
</evidence>
<evidence type="ECO:0000256" key="2">
    <source>
        <dbReference type="ARBA" id="ARBA00009085"/>
    </source>
</evidence>
<comment type="similarity">
    <text evidence="2 11">Belongs to the peptidase C19 family.</text>
</comment>
<dbReference type="PROSITE" id="PS50235">
    <property type="entry name" value="USP_3"/>
    <property type="match status" value="1"/>
</dbReference>
<dbReference type="SUPFAM" id="SSF57850">
    <property type="entry name" value="RING/U-box"/>
    <property type="match status" value="1"/>
</dbReference>
<feature type="compositionally biased region" description="Polar residues" evidence="12">
    <location>
        <begin position="413"/>
        <end position="422"/>
    </location>
</feature>
<dbReference type="EMBL" id="GG662825">
    <property type="protein sequence ID" value="EAR89046.2"/>
    <property type="molecule type" value="Genomic_DNA"/>
</dbReference>
<accession>Q22UT0</accession>
<reference evidence="16" key="1">
    <citation type="journal article" date="2006" name="PLoS Biol.">
        <title>Macronuclear genome sequence of the ciliate Tetrahymena thermophila, a model eukaryote.</title>
        <authorList>
            <person name="Eisen J.A."/>
            <person name="Coyne R.S."/>
            <person name="Wu M."/>
            <person name="Wu D."/>
            <person name="Thiagarajan M."/>
            <person name="Wortman J.R."/>
            <person name="Badger J.H."/>
            <person name="Ren Q."/>
            <person name="Amedeo P."/>
            <person name="Jones K.M."/>
            <person name="Tallon L.J."/>
            <person name="Delcher A.L."/>
            <person name="Salzberg S.L."/>
            <person name="Silva J.C."/>
            <person name="Haas B.J."/>
            <person name="Majoros W.H."/>
            <person name="Farzad M."/>
            <person name="Carlton J.M."/>
            <person name="Smith R.K. Jr."/>
            <person name="Garg J."/>
            <person name="Pearlman R.E."/>
            <person name="Karrer K.M."/>
            <person name="Sun L."/>
            <person name="Manning G."/>
            <person name="Elde N.C."/>
            <person name="Turkewitz A.P."/>
            <person name="Asai D.J."/>
            <person name="Wilkes D.E."/>
            <person name="Wang Y."/>
            <person name="Cai H."/>
            <person name="Collins K."/>
            <person name="Stewart B.A."/>
            <person name="Lee S.R."/>
            <person name="Wilamowska K."/>
            <person name="Weinberg Z."/>
            <person name="Ruzzo W.L."/>
            <person name="Wloga D."/>
            <person name="Gaertig J."/>
            <person name="Frankel J."/>
            <person name="Tsao C.-C."/>
            <person name="Gorovsky M.A."/>
            <person name="Keeling P.J."/>
            <person name="Waller R.F."/>
            <person name="Patron N.J."/>
            <person name="Cherry J.M."/>
            <person name="Stover N.A."/>
            <person name="Krieger C.J."/>
            <person name="del Toro C."/>
            <person name="Ryder H.F."/>
            <person name="Williamson S.C."/>
            <person name="Barbeau R.A."/>
            <person name="Hamilton E.P."/>
            <person name="Orias E."/>
        </authorList>
    </citation>
    <scope>NUCLEOTIDE SEQUENCE [LARGE SCALE GENOMIC DNA]</scope>
    <source>
        <strain evidence="16">SB210</strain>
    </source>
</reference>
<evidence type="ECO:0000256" key="1">
    <source>
        <dbReference type="ARBA" id="ARBA00000707"/>
    </source>
</evidence>
<dbReference type="HOGENOM" id="CLU_476913_0_0_1"/>
<dbReference type="PROSITE" id="PS50271">
    <property type="entry name" value="ZF_UBP"/>
    <property type="match status" value="1"/>
</dbReference>
<feature type="domain" description="USP" evidence="13">
    <location>
        <begin position="175"/>
        <end position="649"/>
    </location>
</feature>
<keyword evidence="5 10" id="KW-0863">Zinc-finger</keyword>
<dbReference type="SUPFAM" id="SSF54001">
    <property type="entry name" value="Cysteine proteinases"/>
    <property type="match status" value="1"/>
</dbReference>
<dbReference type="GO" id="GO:0006508">
    <property type="term" value="P:proteolysis"/>
    <property type="evidence" value="ECO:0007669"/>
    <property type="project" value="UniProtKB-KW"/>
</dbReference>
<dbReference type="InterPro" id="IPR050164">
    <property type="entry name" value="Peptidase_C19"/>
</dbReference>
<proteinExistence type="inferred from homology"/>
<dbReference type="EC" id="3.4.19.12" evidence="11"/>
<dbReference type="InterPro" id="IPR038765">
    <property type="entry name" value="Papain-like_cys_pep_sf"/>
</dbReference>
<evidence type="ECO:0000256" key="10">
    <source>
        <dbReference type="PROSITE-ProRule" id="PRU00502"/>
    </source>
</evidence>
<dbReference type="KEGG" id="tet:TTHERM_00847000"/>
<keyword evidence="16" id="KW-1185">Reference proteome</keyword>
<evidence type="ECO:0000259" key="14">
    <source>
        <dbReference type="PROSITE" id="PS50271"/>
    </source>
</evidence>
<keyword evidence="8 11" id="KW-0788">Thiol protease</keyword>
<evidence type="ECO:0000256" key="7">
    <source>
        <dbReference type="ARBA" id="ARBA00022801"/>
    </source>
</evidence>
<feature type="region of interest" description="Disordered" evidence="12">
    <location>
        <begin position="413"/>
        <end position="438"/>
    </location>
</feature>
<evidence type="ECO:0000256" key="8">
    <source>
        <dbReference type="ARBA" id="ARBA00022807"/>
    </source>
</evidence>
<evidence type="ECO:0000256" key="6">
    <source>
        <dbReference type="ARBA" id="ARBA00022786"/>
    </source>
</evidence>
<organism evidence="15 16">
    <name type="scientific">Tetrahymena thermophila (strain SB210)</name>
    <dbReference type="NCBI Taxonomy" id="312017"/>
    <lineage>
        <taxon>Eukaryota</taxon>
        <taxon>Sar</taxon>
        <taxon>Alveolata</taxon>
        <taxon>Ciliophora</taxon>
        <taxon>Intramacronucleata</taxon>
        <taxon>Oligohymenophorea</taxon>
        <taxon>Hymenostomatida</taxon>
        <taxon>Tetrahymenina</taxon>
        <taxon>Tetrahymenidae</taxon>
        <taxon>Tetrahymena</taxon>
    </lineage>
</organism>
<feature type="domain" description="UBP-type" evidence="14">
    <location>
        <begin position="2"/>
        <end position="115"/>
    </location>
</feature>
<dbReference type="eggNOG" id="KOG1873">
    <property type="taxonomic scope" value="Eukaryota"/>
</dbReference>
<dbReference type="Pfam" id="PF02148">
    <property type="entry name" value="zf-UBP"/>
    <property type="match status" value="1"/>
</dbReference>
<dbReference type="InterPro" id="IPR028889">
    <property type="entry name" value="USP"/>
</dbReference>
<dbReference type="STRING" id="312017.Q22UT0"/>
<dbReference type="AlphaFoldDB" id="Q22UT0"/>
<evidence type="ECO:0000256" key="4">
    <source>
        <dbReference type="ARBA" id="ARBA00022723"/>
    </source>
</evidence>
<evidence type="ECO:0000313" key="15">
    <source>
        <dbReference type="EMBL" id="EAR89046.2"/>
    </source>
</evidence>
<dbReference type="InterPro" id="IPR001607">
    <property type="entry name" value="Znf_UBP"/>
</dbReference>
<dbReference type="GO" id="GO:0005829">
    <property type="term" value="C:cytosol"/>
    <property type="evidence" value="ECO:0007669"/>
    <property type="project" value="TreeGrafter"/>
</dbReference>
<evidence type="ECO:0000256" key="9">
    <source>
        <dbReference type="ARBA" id="ARBA00022833"/>
    </source>
</evidence>
<keyword evidence="7 11" id="KW-0378">Hydrolase</keyword>
<dbReference type="InterPro" id="IPR001394">
    <property type="entry name" value="Peptidase_C19_UCH"/>
</dbReference>
<dbReference type="GO" id="GO:0016579">
    <property type="term" value="P:protein deubiquitination"/>
    <property type="evidence" value="ECO:0007669"/>
    <property type="project" value="InterPro"/>
</dbReference>
<dbReference type="OrthoDB" id="443886at2759"/>
<comment type="catalytic activity">
    <reaction evidence="1 11">
        <text>Thiol-dependent hydrolysis of ester, thioester, amide, peptide and isopeptide bonds formed by the C-terminal Gly of ubiquitin (a 76-residue protein attached to proteins as an intracellular targeting signal).</text>
        <dbReference type="EC" id="3.4.19.12"/>
    </reaction>
</comment>
<dbReference type="GO" id="GO:0008270">
    <property type="term" value="F:zinc ion binding"/>
    <property type="evidence" value="ECO:0007669"/>
    <property type="project" value="UniProtKB-KW"/>
</dbReference>
<evidence type="ECO:0000256" key="5">
    <source>
        <dbReference type="ARBA" id="ARBA00022771"/>
    </source>
</evidence>
<dbReference type="PROSITE" id="PS00973">
    <property type="entry name" value="USP_2"/>
    <property type="match status" value="1"/>
</dbReference>
<dbReference type="InterPro" id="IPR018200">
    <property type="entry name" value="USP_CS"/>
</dbReference>
<dbReference type="InParanoid" id="Q22UT0"/>
<protein>
    <recommendedName>
        <fullName evidence="11">Ubiquitin carboxyl-terminal hydrolase</fullName>
        <ecNumber evidence="11">3.4.19.12</ecNumber>
    </recommendedName>
</protein>
<dbReference type="Pfam" id="PF00443">
    <property type="entry name" value="UCH"/>
    <property type="match status" value="1"/>
</dbReference>
<evidence type="ECO:0000256" key="3">
    <source>
        <dbReference type="ARBA" id="ARBA00022670"/>
    </source>
</evidence>
<dbReference type="GO" id="GO:0004843">
    <property type="term" value="F:cysteine-type deubiquitinase activity"/>
    <property type="evidence" value="ECO:0007669"/>
    <property type="project" value="UniProtKB-UniRule"/>
</dbReference>
<dbReference type="PROSITE" id="PS00972">
    <property type="entry name" value="USP_1"/>
    <property type="match status" value="1"/>
</dbReference>
<dbReference type="GO" id="GO:0005634">
    <property type="term" value="C:nucleus"/>
    <property type="evidence" value="ECO:0007669"/>
    <property type="project" value="TreeGrafter"/>
</dbReference>
<evidence type="ECO:0000313" key="16">
    <source>
        <dbReference type="Proteomes" id="UP000009168"/>
    </source>
</evidence>
<sequence>MSVCTHINKLKVEKIANLANNVKKIDFCQSNIHSNKTLNVKQSSDIWICLDCGNQACSKYSESACAQKHCVEQKHRLAIGVKKLLIFCFECDNDLQSILDELEVDNVSNNNTKKLETFVDKVKQIFFKLQQTTNKSSNISANNSSQQTVKIVDQKQQNNALNQPQKLEKIPNCIFGLQNIGNTCFFNSVIQCLNGTELIIQNYIDSIEYDFDQQIDVWEEINNEEKEQTSVQEKKDEDDGWNCVKKKDVKKITVIDNSKYTQIPAKKINQLFKKLLVEARLTKNHIFNPQSMYNAISQQFSRFKTFEQQDAHDLLRCLLDSLIVGEEKWQNVKKSIEKKIGKQKNTITENIFGGYLANYLKCLECNHVSRTFDFCLDLALPIVSKKSQQAQQKKIVAPLDILGIEEEKKENNVQSATQNQIAKQNEESKQQNQEKPIEKQQIYQVIDSKELTGSKVPYFSQETPQYMWEPLEYTSKIQENNSQIRKLENLLDEFFGFEVLNKTNNYYKCEKCGQSSKAMKKFYLYETPQVLTLVLKRFVQTGNNRFEKINFHVDIPEFINVDPYTLIKSTSNQQLNEENTKKFRKNINYELYGTVCHQGSLTQGHYVSYVKHFANGEPHWFYYSDEEYHETNWNNVKGCQAYILFYKKISSS</sequence>
<keyword evidence="9" id="KW-0862">Zinc</keyword>